<sequence length="690" mass="76861">MLNRLRSWAGSIARWAGGILHAAWKLWTSIGPRWFRVLCVLVLVAVVAWHEAKVFLTPNLTQETIYSVRYLNDGWTPEERQSFYYTPQGTELLGIDYQWFLNLELPLSDEPLATAENLRGWGFIVAPGQRPDQLNPGNLPVGLGRHVDPKTGKERLDIGCATCHTGELHYKGTALRVDGGQAVQSMANAKRGEFITTLAASVFETLYNPFKWDRFATRVAGADEARRDELKKRFAGFADTIKHFVGGAGSPKNYPVEEGRGRVDAVGRIANVVFGYDIDEPGNYHPADAPASYPFIWDIWRFNWVQYTGFTNQAMARNVGESLGVLAPIKLVDAEGKALKGKDFGETVIDVDGLHCAEGLLRMLKPPQWPEDVLGEIDIARATAGKQLFAQHCQGCHGPHVKPPPEWPVADQQNPQIEGQISSNWQWDMAGEISEVDGKPVRRDWRADIWSIPWIPTEHIGTDPKLADNFMDNRYDASKLVPGSSPVNAGDGLQLLLNTLVPMLYERWDITGDAIPNYDGLNVPFRIANKRAYKSRPLHGVWATPPFLHNGSVPTIYDLLSTQEERPRSFYVGNREYDPQRLGYVTGKSPGSFFHDASILGNHNTGHLFTDVDAPGRIGPRLDEAQRYALLEYLKVMGNPAFTEALGGDAQDWAAYSQPPADEWNAKACNSSHLRHGITDMLPKGEEMSL</sequence>
<protein>
    <submittedName>
        <fullName evidence="5">Cytochrome c</fullName>
    </submittedName>
</protein>
<dbReference type="EMBL" id="SRLE01000014">
    <property type="protein sequence ID" value="TGD71340.1"/>
    <property type="molecule type" value="Genomic_DNA"/>
</dbReference>
<gene>
    <name evidence="5" type="ORF">E4634_18895</name>
</gene>
<dbReference type="PANTHER" id="PTHR30600:SF9">
    <property type="entry name" value="BLR7738 PROTEIN"/>
    <property type="match status" value="1"/>
</dbReference>
<proteinExistence type="predicted"/>
<dbReference type="SUPFAM" id="SSF46626">
    <property type="entry name" value="Cytochrome c"/>
    <property type="match status" value="2"/>
</dbReference>
<feature type="domain" description="Cytochrome c" evidence="4">
    <location>
        <begin position="383"/>
        <end position="435"/>
    </location>
</feature>
<reference evidence="5 6" key="1">
    <citation type="submission" date="2019-04" db="EMBL/GenBank/DDBJ databases">
        <title>Taxonomy of novel Haliea sp. from mangrove soil of West Coast of India.</title>
        <authorList>
            <person name="Verma A."/>
            <person name="Kumar P."/>
            <person name="Krishnamurthi S."/>
        </authorList>
    </citation>
    <scope>NUCLEOTIDE SEQUENCE [LARGE SCALE GENOMIC DNA]</scope>
    <source>
        <strain evidence="5 6">SAOS-164</strain>
    </source>
</reference>
<keyword evidence="3" id="KW-0408">Iron</keyword>
<dbReference type="NCBIfam" id="NF040606">
    <property type="entry name" value="CytoC_perox"/>
    <property type="match status" value="1"/>
</dbReference>
<evidence type="ECO:0000256" key="3">
    <source>
        <dbReference type="ARBA" id="ARBA00023004"/>
    </source>
</evidence>
<dbReference type="Proteomes" id="UP000298050">
    <property type="component" value="Unassembled WGS sequence"/>
</dbReference>
<dbReference type="InterPro" id="IPR051395">
    <property type="entry name" value="Cytochrome_c_Peroxidase/MauG"/>
</dbReference>
<evidence type="ECO:0000313" key="5">
    <source>
        <dbReference type="EMBL" id="TGD71340.1"/>
    </source>
</evidence>
<dbReference type="AlphaFoldDB" id="A0A4Z0LVQ4"/>
<organism evidence="5 6">
    <name type="scientific">Mangrovimicrobium sediminis</name>
    <dbReference type="NCBI Taxonomy" id="2562682"/>
    <lineage>
        <taxon>Bacteria</taxon>
        <taxon>Pseudomonadati</taxon>
        <taxon>Pseudomonadota</taxon>
        <taxon>Gammaproteobacteria</taxon>
        <taxon>Cellvibrionales</taxon>
        <taxon>Halieaceae</taxon>
        <taxon>Mangrovimicrobium</taxon>
    </lineage>
</organism>
<evidence type="ECO:0000256" key="1">
    <source>
        <dbReference type="ARBA" id="ARBA00022617"/>
    </source>
</evidence>
<dbReference type="InterPro" id="IPR009056">
    <property type="entry name" value="Cyt_c-like_dom"/>
</dbReference>
<dbReference type="OrthoDB" id="417271at2"/>
<dbReference type="GO" id="GO:0009055">
    <property type="term" value="F:electron transfer activity"/>
    <property type="evidence" value="ECO:0007669"/>
    <property type="project" value="InterPro"/>
</dbReference>
<dbReference type="GO" id="GO:0004130">
    <property type="term" value="F:cytochrome-c peroxidase activity"/>
    <property type="evidence" value="ECO:0007669"/>
    <property type="project" value="TreeGrafter"/>
</dbReference>
<dbReference type="Pfam" id="PF00034">
    <property type="entry name" value="Cytochrom_C"/>
    <property type="match status" value="1"/>
</dbReference>
<accession>A0A4Z0LVQ4</accession>
<comment type="caution">
    <text evidence="5">The sequence shown here is derived from an EMBL/GenBank/DDBJ whole genome shotgun (WGS) entry which is preliminary data.</text>
</comment>
<keyword evidence="2" id="KW-0479">Metal-binding</keyword>
<evidence type="ECO:0000259" key="4">
    <source>
        <dbReference type="Pfam" id="PF00034"/>
    </source>
</evidence>
<evidence type="ECO:0000313" key="6">
    <source>
        <dbReference type="Proteomes" id="UP000298050"/>
    </source>
</evidence>
<name>A0A4Z0LVQ4_9GAMM</name>
<dbReference type="Gene3D" id="1.10.760.10">
    <property type="entry name" value="Cytochrome c-like domain"/>
    <property type="match status" value="1"/>
</dbReference>
<keyword evidence="6" id="KW-1185">Reference proteome</keyword>
<dbReference type="Pfam" id="PF21419">
    <property type="entry name" value="RoxA-like_Cyt-c"/>
    <property type="match status" value="1"/>
</dbReference>
<dbReference type="RefSeq" id="WP_135446232.1">
    <property type="nucleotide sequence ID" value="NZ_SRLE01000014.1"/>
</dbReference>
<dbReference type="PANTHER" id="PTHR30600">
    <property type="entry name" value="CYTOCHROME C PEROXIDASE-RELATED"/>
    <property type="match status" value="1"/>
</dbReference>
<evidence type="ECO:0000256" key="2">
    <source>
        <dbReference type="ARBA" id="ARBA00022723"/>
    </source>
</evidence>
<dbReference type="GO" id="GO:0046872">
    <property type="term" value="F:metal ion binding"/>
    <property type="evidence" value="ECO:0007669"/>
    <property type="project" value="UniProtKB-KW"/>
</dbReference>
<dbReference type="InterPro" id="IPR036909">
    <property type="entry name" value="Cyt_c-like_dom_sf"/>
</dbReference>
<keyword evidence="1" id="KW-0349">Heme</keyword>
<dbReference type="InterPro" id="IPR047758">
    <property type="entry name" value="CytoC_perox"/>
</dbReference>
<dbReference type="GO" id="GO:0020037">
    <property type="term" value="F:heme binding"/>
    <property type="evidence" value="ECO:0007669"/>
    <property type="project" value="InterPro"/>
</dbReference>